<proteinExistence type="predicted"/>
<keyword evidence="1" id="KW-0732">Signal</keyword>
<dbReference type="EMBL" id="GBRD01010003">
    <property type="protein sequence ID" value="JAG55821.1"/>
    <property type="molecule type" value="Transcribed_RNA"/>
</dbReference>
<feature type="chain" id="PRO_5005519572" evidence="1">
    <location>
        <begin position="22"/>
        <end position="110"/>
    </location>
</feature>
<feature type="signal peptide" evidence="1">
    <location>
        <begin position="1"/>
        <end position="21"/>
    </location>
</feature>
<organism evidence="2">
    <name type="scientific">Lygus hesperus</name>
    <name type="common">Western plant bug</name>
    <dbReference type="NCBI Taxonomy" id="30085"/>
    <lineage>
        <taxon>Eukaryota</taxon>
        <taxon>Metazoa</taxon>
        <taxon>Ecdysozoa</taxon>
        <taxon>Arthropoda</taxon>
        <taxon>Hexapoda</taxon>
        <taxon>Insecta</taxon>
        <taxon>Pterygota</taxon>
        <taxon>Neoptera</taxon>
        <taxon>Paraneoptera</taxon>
        <taxon>Hemiptera</taxon>
        <taxon>Heteroptera</taxon>
        <taxon>Panheteroptera</taxon>
        <taxon>Cimicomorpha</taxon>
        <taxon>Miridae</taxon>
        <taxon>Mirini</taxon>
        <taxon>Lygus</taxon>
    </lineage>
</organism>
<reference evidence="2" key="1">
    <citation type="submission" date="2014-09" db="EMBL/GenBank/DDBJ databases">
        <authorList>
            <person name="Magalhaes I.L.F."/>
            <person name="Oliveira U."/>
            <person name="Santos F.R."/>
            <person name="Vidigal T.H.D.A."/>
            <person name="Brescovit A.D."/>
            <person name="Santos A.J."/>
        </authorList>
    </citation>
    <scope>NUCLEOTIDE SEQUENCE</scope>
</reference>
<protein>
    <submittedName>
        <fullName evidence="2">Uncharacterized protein</fullName>
    </submittedName>
</protein>
<evidence type="ECO:0000313" key="2">
    <source>
        <dbReference type="EMBL" id="JAG55821.1"/>
    </source>
</evidence>
<sequence length="110" mass="12252">MRISPTALLLPLLALVGLGNAAQGVVQAFVYGLIGSPLYHKESTVKLDPYVAQRRNPAFEAINGHKAVHLIERLGLGMDGREAERLEQQRIRDAAIPYEEHFINYNAPQY</sequence>
<accession>A0A0K8SRG8</accession>
<name>A0A0K8SRG8_LYGHE</name>
<evidence type="ECO:0000256" key="1">
    <source>
        <dbReference type="SAM" id="SignalP"/>
    </source>
</evidence>
<dbReference type="AlphaFoldDB" id="A0A0K8SRG8"/>